<dbReference type="SUPFAM" id="SSF51445">
    <property type="entry name" value="(Trans)glycosidases"/>
    <property type="match status" value="1"/>
</dbReference>
<accession>A0A317DBT4</accession>
<dbReference type="Proteomes" id="UP000246050">
    <property type="component" value="Unassembled WGS sequence"/>
</dbReference>
<evidence type="ECO:0000313" key="1">
    <source>
        <dbReference type="EMBL" id="PWR12239.1"/>
    </source>
</evidence>
<dbReference type="EMBL" id="QGKS01000294">
    <property type="protein sequence ID" value="PWR12239.1"/>
    <property type="molecule type" value="Genomic_DNA"/>
</dbReference>
<sequence>MLAAGLVAAGSGMRAAADDALPPTASLTLTATVNGQNARLGDEFQGFSVESADFAHGFLTRERMAERLRTLGPHGVIRLGGYSMDLVWPAFGAWSDAPAPPQAIGGTVDQSDLNGLKQLLDDTGWKVTLGAPLKTVIDPSKIKNPARDPSPDVSLDQVVAEVAAAYETLGGDLLGVELGNEYDNVTTLTDAEMWETAKQYQAAIDRALPQARLKVIAPSANTAKTNTRLDGFVTAALADEATNPQQVLSELASHWYPWSHCGSSRVTIDQLMSPLTYTNTRSKLAGIMAVGDRLPGTIPMTLNESNSASCSGMPEVSNSYATSLWSLDYLLQAAQSGVDRLQFHTNTAAICGDFQPRDSADYPISYRYYGAFCAADQSALDANELSATPLYYGIWAFRQVPQGRFVDLDLADADLDKLRAYAVMGLNGTLTVVLINVQDPARAESAYDAVTLQLPSSYRTGQQVTLRSSAPEGFASLDAGRITLGDRTVTPAGTAAGTAQSTAVPVEHTSSTVTVAPGTAQIITFSH</sequence>
<proteinExistence type="predicted"/>
<dbReference type="AlphaFoldDB" id="A0A317DBT4"/>
<gene>
    <name evidence="1" type="ORF">DKT69_24380</name>
</gene>
<name>A0A317DBT4_9ACTN</name>
<comment type="caution">
    <text evidence="1">The sequence shown here is derived from an EMBL/GenBank/DDBJ whole genome shotgun (WGS) entry which is preliminary data.</text>
</comment>
<evidence type="ECO:0008006" key="3">
    <source>
        <dbReference type="Google" id="ProtNLM"/>
    </source>
</evidence>
<dbReference type="InterPro" id="IPR017853">
    <property type="entry name" value="GH"/>
</dbReference>
<protein>
    <recommendedName>
        <fullName evidence="3">Beta-glucuronidase C-terminal domain-containing protein</fullName>
    </recommendedName>
</protein>
<organism evidence="1 2">
    <name type="scientific">Micromonospora sicca</name>
    <dbReference type="NCBI Taxonomy" id="2202420"/>
    <lineage>
        <taxon>Bacteria</taxon>
        <taxon>Bacillati</taxon>
        <taxon>Actinomycetota</taxon>
        <taxon>Actinomycetes</taxon>
        <taxon>Micromonosporales</taxon>
        <taxon>Micromonosporaceae</taxon>
        <taxon>Micromonospora</taxon>
    </lineage>
</organism>
<dbReference type="InterPro" id="IPR052974">
    <property type="entry name" value="GH79_Enzymes"/>
</dbReference>
<dbReference type="Gene3D" id="2.60.40.1180">
    <property type="entry name" value="Golgi alpha-mannosidase II"/>
    <property type="match status" value="1"/>
</dbReference>
<dbReference type="Gene3D" id="3.20.20.80">
    <property type="entry name" value="Glycosidases"/>
    <property type="match status" value="1"/>
</dbReference>
<reference evidence="1 2" key="1">
    <citation type="submission" date="2018-05" db="EMBL/GenBank/DDBJ databases">
        <title>Micromonosporas from Atacama Desert.</title>
        <authorList>
            <person name="Carro L."/>
            <person name="Golinska P."/>
            <person name="Klenk H.-P."/>
            <person name="Goodfellow M."/>
        </authorList>
    </citation>
    <scope>NUCLEOTIDE SEQUENCE [LARGE SCALE GENOMIC DNA]</scope>
    <source>
        <strain evidence="1 2">4G51</strain>
    </source>
</reference>
<dbReference type="InterPro" id="IPR013780">
    <property type="entry name" value="Glyco_hydro_b"/>
</dbReference>
<dbReference type="PANTHER" id="PTHR36183:SF2">
    <property type="entry name" value="BETA-GLUCURONIDASE C-TERMINAL DOMAIN-CONTAINING PROTEIN"/>
    <property type="match status" value="1"/>
</dbReference>
<dbReference type="PANTHER" id="PTHR36183">
    <property type="entry name" value="BETA-GLUCURONIDASE"/>
    <property type="match status" value="1"/>
</dbReference>
<evidence type="ECO:0000313" key="2">
    <source>
        <dbReference type="Proteomes" id="UP000246050"/>
    </source>
</evidence>